<gene>
    <name evidence="7" type="ORF">BIW11_02654</name>
</gene>
<dbReference type="GO" id="GO:0005789">
    <property type="term" value="C:endoplasmic reticulum membrane"/>
    <property type="evidence" value="ECO:0007669"/>
    <property type="project" value="TreeGrafter"/>
</dbReference>
<dbReference type="InParanoid" id="A0A1V9XZE2"/>
<evidence type="ECO:0000313" key="8">
    <source>
        <dbReference type="Proteomes" id="UP000192247"/>
    </source>
</evidence>
<dbReference type="Gene3D" id="1.20.1250.20">
    <property type="entry name" value="MFS general substrate transporter like domains"/>
    <property type="match status" value="2"/>
</dbReference>
<proteinExistence type="predicted"/>
<accession>A0A1V9XZE2</accession>
<evidence type="ECO:0000313" key="7">
    <source>
        <dbReference type="EMBL" id="OQR78866.1"/>
    </source>
</evidence>
<comment type="subcellular location">
    <subcellularLocation>
        <location evidence="1">Endomembrane system</location>
        <topology evidence="1">Multi-pass membrane protein</topology>
    </subcellularLocation>
</comment>
<evidence type="ECO:0000256" key="2">
    <source>
        <dbReference type="ARBA" id="ARBA00022692"/>
    </source>
</evidence>
<name>A0A1V9XZE2_9ACAR</name>
<sequence>MDELLEQPTSGEGRASFWERAAQTARPASPFHGWIFSILSTVIPLAHRGAYWREVSYGRISVASPGASTLCGSTTGPRQQSGQFCGFGYSSHRSGRTSASSSSLRGYKTKYVEQIRNGLIVSCQNLAYAVSKFAGGVLSDQISARRLFSWGLVLSGAATLLFGTADSVGLFCAFWFLNGLAQGAGWPSCAKIIRQWYHPSQFGTWWSVLSASTNVSGGVAPFVATWVILHHGWRASLFVAGGVSVLMGLVSFFTLFNSPVDLGLPSPLVSEDSTKSKKDMKAKSNSSVPQKGGLADLLMSPFLWLVSLGYIIVFATKTSAVDWGQVYLMDEHQHSAYVGTYA</sequence>
<dbReference type="EMBL" id="MNPL01001726">
    <property type="protein sequence ID" value="OQR78866.1"/>
    <property type="molecule type" value="Genomic_DNA"/>
</dbReference>
<feature type="transmembrane region" description="Helical" evidence="5">
    <location>
        <begin position="297"/>
        <end position="315"/>
    </location>
</feature>
<dbReference type="OrthoDB" id="3639251at2759"/>
<keyword evidence="3 5" id="KW-1133">Transmembrane helix</keyword>
<dbReference type="STRING" id="418985.A0A1V9XZE2"/>
<evidence type="ECO:0000256" key="1">
    <source>
        <dbReference type="ARBA" id="ARBA00004127"/>
    </source>
</evidence>
<protein>
    <submittedName>
        <fullName evidence="7">Glucose-6-phosphate translocase-like</fullName>
    </submittedName>
</protein>
<evidence type="ECO:0000256" key="3">
    <source>
        <dbReference type="ARBA" id="ARBA00022989"/>
    </source>
</evidence>
<dbReference type="PANTHER" id="PTHR43826:SF3">
    <property type="entry name" value="GLUCOSE-6-PHOSPHATE EXCHANGER SLC37A4"/>
    <property type="match status" value="1"/>
</dbReference>
<dbReference type="InterPro" id="IPR036259">
    <property type="entry name" value="MFS_trans_sf"/>
</dbReference>
<feature type="domain" description="Major facilitator superfamily (MFS) profile" evidence="6">
    <location>
        <begin position="42"/>
        <end position="342"/>
    </location>
</feature>
<dbReference type="SUPFAM" id="SSF103473">
    <property type="entry name" value="MFS general substrate transporter"/>
    <property type="match status" value="1"/>
</dbReference>
<organism evidence="7 8">
    <name type="scientific">Tropilaelaps mercedesae</name>
    <dbReference type="NCBI Taxonomy" id="418985"/>
    <lineage>
        <taxon>Eukaryota</taxon>
        <taxon>Metazoa</taxon>
        <taxon>Ecdysozoa</taxon>
        <taxon>Arthropoda</taxon>
        <taxon>Chelicerata</taxon>
        <taxon>Arachnida</taxon>
        <taxon>Acari</taxon>
        <taxon>Parasitiformes</taxon>
        <taxon>Mesostigmata</taxon>
        <taxon>Gamasina</taxon>
        <taxon>Dermanyssoidea</taxon>
        <taxon>Laelapidae</taxon>
        <taxon>Tropilaelaps</taxon>
    </lineage>
</organism>
<reference evidence="7 8" key="1">
    <citation type="journal article" date="2017" name="Gigascience">
        <title>Draft genome of the honey bee ectoparasitic mite, Tropilaelaps mercedesae, is shaped by the parasitic life history.</title>
        <authorList>
            <person name="Dong X."/>
            <person name="Armstrong S.D."/>
            <person name="Xia D."/>
            <person name="Makepeace B.L."/>
            <person name="Darby A.C."/>
            <person name="Kadowaki T."/>
        </authorList>
    </citation>
    <scope>NUCLEOTIDE SEQUENCE [LARGE SCALE GENOMIC DNA]</scope>
    <source>
        <strain evidence="7">Wuxi-XJTLU</strain>
    </source>
</reference>
<feature type="transmembrane region" description="Helical" evidence="5">
    <location>
        <begin position="236"/>
        <end position="256"/>
    </location>
</feature>
<feature type="transmembrane region" description="Helical" evidence="5">
    <location>
        <begin position="205"/>
        <end position="229"/>
    </location>
</feature>
<dbReference type="InterPro" id="IPR051337">
    <property type="entry name" value="OPA_Antiporter"/>
</dbReference>
<feature type="transmembrane region" description="Helical" evidence="5">
    <location>
        <begin position="147"/>
        <end position="177"/>
    </location>
</feature>
<evidence type="ECO:0000256" key="5">
    <source>
        <dbReference type="SAM" id="Phobius"/>
    </source>
</evidence>
<dbReference type="Pfam" id="PF07690">
    <property type="entry name" value="MFS_1"/>
    <property type="match status" value="1"/>
</dbReference>
<dbReference type="PANTHER" id="PTHR43826">
    <property type="entry name" value="GLUCOSE-6-PHOSPHATE EXCHANGER SLC37A4"/>
    <property type="match status" value="1"/>
</dbReference>
<dbReference type="GO" id="GO:0035435">
    <property type="term" value="P:phosphate ion transmembrane transport"/>
    <property type="evidence" value="ECO:0007669"/>
    <property type="project" value="TreeGrafter"/>
</dbReference>
<evidence type="ECO:0000259" key="6">
    <source>
        <dbReference type="PROSITE" id="PS50850"/>
    </source>
</evidence>
<dbReference type="AlphaFoldDB" id="A0A1V9XZE2"/>
<dbReference type="Proteomes" id="UP000192247">
    <property type="component" value="Unassembled WGS sequence"/>
</dbReference>
<dbReference type="InterPro" id="IPR020846">
    <property type="entry name" value="MFS_dom"/>
</dbReference>
<dbReference type="PROSITE" id="PS50850">
    <property type="entry name" value="MFS"/>
    <property type="match status" value="1"/>
</dbReference>
<comment type="caution">
    <text evidence="7">The sequence shown here is derived from an EMBL/GenBank/DDBJ whole genome shotgun (WGS) entry which is preliminary data.</text>
</comment>
<evidence type="ECO:0000256" key="4">
    <source>
        <dbReference type="ARBA" id="ARBA00023136"/>
    </source>
</evidence>
<keyword evidence="2 5" id="KW-0812">Transmembrane</keyword>
<dbReference type="GO" id="GO:0061513">
    <property type="term" value="F:glucose 6-phosphate:phosphate antiporter activity"/>
    <property type="evidence" value="ECO:0007669"/>
    <property type="project" value="TreeGrafter"/>
</dbReference>
<dbReference type="InterPro" id="IPR011701">
    <property type="entry name" value="MFS"/>
</dbReference>
<keyword evidence="8" id="KW-1185">Reference proteome</keyword>
<keyword evidence="4 5" id="KW-0472">Membrane</keyword>